<dbReference type="EMBL" id="JAENIK010000013">
    <property type="protein sequence ID" value="MBK1818326.1"/>
    <property type="molecule type" value="Genomic_DNA"/>
</dbReference>
<evidence type="ECO:0000256" key="1">
    <source>
        <dbReference type="SAM" id="MobiDB-lite"/>
    </source>
</evidence>
<organism evidence="2 3">
    <name type="scientific">Luteolibacter yonseiensis</name>
    <dbReference type="NCBI Taxonomy" id="1144680"/>
    <lineage>
        <taxon>Bacteria</taxon>
        <taxon>Pseudomonadati</taxon>
        <taxon>Verrucomicrobiota</taxon>
        <taxon>Verrucomicrobiia</taxon>
        <taxon>Verrucomicrobiales</taxon>
        <taxon>Verrucomicrobiaceae</taxon>
        <taxon>Luteolibacter</taxon>
    </lineage>
</organism>
<feature type="region of interest" description="Disordered" evidence="1">
    <location>
        <begin position="140"/>
        <end position="160"/>
    </location>
</feature>
<reference evidence="2" key="1">
    <citation type="submission" date="2021-01" db="EMBL/GenBank/DDBJ databases">
        <title>Modified the classification status of verrucomicrobia.</title>
        <authorList>
            <person name="Feng X."/>
        </authorList>
    </citation>
    <scope>NUCLEOTIDE SEQUENCE</scope>
    <source>
        <strain evidence="2">JCM 18052</strain>
    </source>
</reference>
<dbReference type="AlphaFoldDB" id="A0A934R8U9"/>
<comment type="caution">
    <text evidence="2">The sequence shown here is derived from an EMBL/GenBank/DDBJ whole genome shotgun (WGS) entry which is preliminary data.</text>
</comment>
<feature type="compositionally biased region" description="Low complexity" evidence="1">
    <location>
        <begin position="140"/>
        <end position="156"/>
    </location>
</feature>
<keyword evidence="3" id="KW-1185">Reference proteome</keyword>
<evidence type="ECO:0000313" key="3">
    <source>
        <dbReference type="Proteomes" id="UP000600139"/>
    </source>
</evidence>
<proteinExistence type="predicted"/>
<evidence type="ECO:0000313" key="2">
    <source>
        <dbReference type="EMBL" id="MBK1818326.1"/>
    </source>
</evidence>
<protein>
    <submittedName>
        <fullName evidence="2">Uncharacterized protein</fullName>
    </submittedName>
</protein>
<accession>A0A934R8U9</accession>
<sequence length="260" mass="28198">MPLILAVLAFFIQSGVGDESPLFPCPDCTKQVSRRAVSCPACGCPGAAILEAMRADEEQKRPKHIAAIDADGRKGTAVLVRQEGITYLIMDAFVLAKTTCLAIKELGTDKNIDYSEPELMSDSPLLRFKVVGEPHASPLELSSLSDSGPPSGFLSSNDSRFAKDDPTIEMIAALGTRGELQAIHVGEAWVSTRTDKVWTAAKPADLRAQLDLLARSRESVKKDKLSDKEAADLRETRWLTPYLESQSAALLQVKQPPPQP</sequence>
<gene>
    <name evidence="2" type="ORF">JIN84_22085</name>
</gene>
<name>A0A934R8U9_9BACT</name>
<dbReference type="Proteomes" id="UP000600139">
    <property type="component" value="Unassembled WGS sequence"/>
</dbReference>
<dbReference type="RefSeq" id="WP_200353273.1">
    <property type="nucleotide sequence ID" value="NZ_BAABHZ010000002.1"/>
</dbReference>